<dbReference type="PANTHER" id="PTHR43240:SF5">
    <property type="entry name" value="1,4-DIHYDROXY-2-NAPHTHOYL-COA THIOESTERASE 1"/>
    <property type="match status" value="1"/>
</dbReference>
<dbReference type="HOGENOM" id="CLU_089876_13_1_11"/>
<dbReference type="STRING" id="649764.HMPREF0762_02071"/>
<comment type="caution">
    <text evidence="4">The sequence shown here is derived from an EMBL/GenBank/DDBJ whole genome shotgun (WGS) entry which is preliminary data.</text>
</comment>
<evidence type="ECO:0000313" key="4">
    <source>
        <dbReference type="EMBL" id="EEZ60592.1"/>
    </source>
</evidence>
<dbReference type="AlphaFoldDB" id="D0WJP4"/>
<dbReference type="InterPro" id="IPR006683">
    <property type="entry name" value="Thioestr_dom"/>
</dbReference>
<dbReference type="GO" id="GO:0005829">
    <property type="term" value="C:cytosol"/>
    <property type="evidence" value="ECO:0007669"/>
    <property type="project" value="TreeGrafter"/>
</dbReference>
<dbReference type="eggNOG" id="COG2050">
    <property type="taxonomic scope" value="Bacteria"/>
</dbReference>
<dbReference type="Pfam" id="PF03061">
    <property type="entry name" value="4HBT"/>
    <property type="match status" value="1"/>
</dbReference>
<dbReference type="NCBIfam" id="TIGR00369">
    <property type="entry name" value="unchar_dom_1"/>
    <property type="match status" value="1"/>
</dbReference>
<accession>D0WJP4</accession>
<name>D0WJP4_SLAES</name>
<dbReference type="EMBL" id="ACUX02000019">
    <property type="protein sequence ID" value="EEZ60592.1"/>
    <property type="molecule type" value="Genomic_DNA"/>
</dbReference>
<dbReference type="SUPFAM" id="SSF54637">
    <property type="entry name" value="Thioesterase/thiol ester dehydrase-isomerase"/>
    <property type="match status" value="1"/>
</dbReference>
<evidence type="ECO:0000256" key="1">
    <source>
        <dbReference type="ARBA" id="ARBA00008324"/>
    </source>
</evidence>
<gene>
    <name evidence="4" type="ORF">HMPREF0762_02071</name>
</gene>
<keyword evidence="5" id="KW-1185">Reference proteome</keyword>
<evidence type="ECO:0000256" key="2">
    <source>
        <dbReference type="ARBA" id="ARBA00022801"/>
    </source>
</evidence>
<dbReference type="InterPro" id="IPR003736">
    <property type="entry name" value="PAAI_dom"/>
</dbReference>
<dbReference type="Proteomes" id="UP000006001">
    <property type="component" value="Unassembled WGS sequence"/>
</dbReference>
<dbReference type="GO" id="GO:0061522">
    <property type="term" value="F:1,4-dihydroxy-2-naphthoyl-CoA thioesterase activity"/>
    <property type="evidence" value="ECO:0007669"/>
    <property type="project" value="TreeGrafter"/>
</dbReference>
<reference evidence="4" key="1">
    <citation type="submission" date="2009-10" db="EMBL/GenBank/DDBJ databases">
        <authorList>
            <person name="Weinstock G."/>
            <person name="Sodergren E."/>
            <person name="Clifton S."/>
            <person name="Fulton L."/>
            <person name="Fulton B."/>
            <person name="Courtney L."/>
            <person name="Fronick C."/>
            <person name="Harrison M."/>
            <person name="Strong C."/>
            <person name="Farmer C."/>
            <person name="Delahaunty K."/>
            <person name="Markovic C."/>
            <person name="Hall O."/>
            <person name="Minx P."/>
            <person name="Tomlinson C."/>
            <person name="Mitreva M."/>
            <person name="Nelson J."/>
            <person name="Hou S."/>
            <person name="Wollam A."/>
            <person name="Pepin K.H."/>
            <person name="Johnson M."/>
            <person name="Bhonagiri V."/>
            <person name="Nash W.E."/>
            <person name="Warren W."/>
            <person name="Chinwalla A."/>
            <person name="Mardis E.R."/>
            <person name="Wilson R.K."/>
        </authorList>
    </citation>
    <scope>NUCLEOTIDE SEQUENCE [LARGE SCALE GENOMIC DNA]</scope>
    <source>
        <strain evidence="4">ATCC 700122</strain>
    </source>
</reference>
<dbReference type="InterPro" id="IPR029069">
    <property type="entry name" value="HotDog_dom_sf"/>
</dbReference>
<feature type="domain" description="Thioesterase" evidence="3">
    <location>
        <begin position="42"/>
        <end position="98"/>
    </location>
</feature>
<organism evidence="4 5">
    <name type="scientific">Slackia exigua (strain ATCC 700122 / DSM 15923 / CIP 105133 / JCM 11022 / KCTC 5966 / S-7)</name>
    <dbReference type="NCBI Taxonomy" id="649764"/>
    <lineage>
        <taxon>Bacteria</taxon>
        <taxon>Bacillati</taxon>
        <taxon>Actinomycetota</taxon>
        <taxon>Coriobacteriia</taxon>
        <taxon>Eggerthellales</taxon>
        <taxon>Eggerthellaceae</taxon>
        <taxon>Slackia</taxon>
    </lineage>
</organism>
<sequence length="150" mass="16769">MPVERGKILMLFEDALGIRKVAVSRDRVELEMDIVPTLFQPHGFLHGGATLSLLETAASIGADERADFTREMSFGTRADIRHRKPGKHGVLHGVAEFLDEEEYAPGARRQTWRVTACDDAGDVVSEGTFQTKIVTIEYFERKNHSGRDGR</sequence>
<proteinExistence type="inferred from homology"/>
<comment type="similarity">
    <text evidence="1">Belongs to the thioesterase PaaI family.</text>
</comment>
<keyword evidence="2" id="KW-0378">Hydrolase</keyword>
<evidence type="ECO:0000259" key="3">
    <source>
        <dbReference type="Pfam" id="PF03061"/>
    </source>
</evidence>
<protein>
    <recommendedName>
        <fullName evidence="3">Thioesterase domain-containing protein</fullName>
    </recommendedName>
</protein>
<evidence type="ECO:0000313" key="5">
    <source>
        <dbReference type="Proteomes" id="UP000006001"/>
    </source>
</evidence>
<dbReference type="Gene3D" id="3.10.129.10">
    <property type="entry name" value="Hotdog Thioesterase"/>
    <property type="match status" value="1"/>
</dbReference>
<dbReference type="CDD" id="cd03443">
    <property type="entry name" value="PaaI_thioesterase"/>
    <property type="match status" value="1"/>
</dbReference>
<dbReference type="PANTHER" id="PTHR43240">
    <property type="entry name" value="1,4-DIHYDROXY-2-NAPHTHOYL-COA THIOESTERASE 1"/>
    <property type="match status" value="1"/>
</dbReference>